<reference evidence="2 3" key="1">
    <citation type="journal article" date="2002" name="Int. J. Syst. Evol. Microbiol.">
        <title>Sphingopyxis witflariensis sp. nov., isolated from activated sludge.</title>
        <authorList>
            <person name="Kampfer P."/>
            <person name="Witzenberger R."/>
            <person name="Denner E.B."/>
            <person name="Busse H.J."/>
            <person name="Neef A."/>
        </authorList>
    </citation>
    <scope>NUCLEOTIDE SEQUENCE [LARGE SCALE GENOMIC DNA]</scope>
    <source>
        <strain evidence="2 3">DSM 14551</strain>
    </source>
</reference>
<accession>A0A246JUJ3</accession>
<feature type="domain" description="HTH arsR-type" evidence="1">
    <location>
        <begin position="9"/>
        <end position="84"/>
    </location>
</feature>
<dbReference type="CDD" id="cd00090">
    <property type="entry name" value="HTH_ARSR"/>
    <property type="match status" value="1"/>
</dbReference>
<dbReference type="SMART" id="SM00418">
    <property type="entry name" value="HTH_ARSR"/>
    <property type="match status" value="1"/>
</dbReference>
<dbReference type="InterPro" id="IPR036388">
    <property type="entry name" value="WH-like_DNA-bd_sf"/>
</dbReference>
<evidence type="ECO:0000313" key="2">
    <source>
        <dbReference type="EMBL" id="OWQ96730.1"/>
    </source>
</evidence>
<dbReference type="NCBIfam" id="NF033788">
    <property type="entry name" value="HTH_metalloreg"/>
    <property type="match status" value="1"/>
</dbReference>
<dbReference type="InterPro" id="IPR036390">
    <property type="entry name" value="WH_DNA-bd_sf"/>
</dbReference>
<evidence type="ECO:0000313" key="3">
    <source>
        <dbReference type="Proteomes" id="UP000197097"/>
    </source>
</evidence>
<dbReference type="GO" id="GO:0003700">
    <property type="term" value="F:DNA-binding transcription factor activity"/>
    <property type="evidence" value="ECO:0007669"/>
    <property type="project" value="InterPro"/>
</dbReference>
<dbReference type="Gene3D" id="1.10.10.10">
    <property type="entry name" value="Winged helix-like DNA-binding domain superfamily/Winged helix DNA-binding domain"/>
    <property type="match status" value="1"/>
</dbReference>
<dbReference type="Pfam" id="PF01022">
    <property type="entry name" value="HTH_5"/>
    <property type="match status" value="1"/>
</dbReference>
<dbReference type="InterPro" id="IPR011991">
    <property type="entry name" value="ArsR-like_HTH"/>
</dbReference>
<dbReference type="PRINTS" id="PR00778">
    <property type="entry name" value="HTHARSR"/>
</dbReference>
<name>A0A246JUJ3_9SPHN</name>
<keyword evidence="3" id="KW-1185">Reference proteome</keyword>
<gene>
    <name evidence="2" type="ORF">CDQ91_11820</name>
</gene>
<proteinExistence type="predicted"/>
<dbReference type="OrthoDB" id="9815653at2"/>
<evidence type="ECO:0000259" key="1">
    <source>
        <dbReference type="SMART" id="SM00418"/>
    </source>
</evidence>
<comment type="caution">
    <text evidence="2">The sequence shown here is derived from an EMBL/GenBank/DDBJ whole genome shotgun (WGS) entry which is preliminary data.</text>
</comment>
<dbReference type="InterPro" id="IPR001845">
    <property type="entry name" value="HTH_ArsR_DNA-bd_dom"/>
</dbReference>
<dbReference type="AlphaFoldDB" id="A0A246JUJ3"/>
<dbReference type="Proteomes" id="UP000197097">
    <property type="component" value="Unassembled WGS sequence"/>
</dbReference>
<dbReference type="SUPFAM" id="SSF46785">
    <property type="entry name" value="Winged helix' DNA-binding domain"/>
    <property type="match status" value="1"/>
</dbReference>
<dbReference type="PANTHER" id="PTHR38600:SF1">
    <property type="entry name" value="TRANSCRIPTIONAL REGULATORY PROTEIN"/>
    <property type="match status" value="1"/>
</dbReference>
<dbReference type="EMBL" id="NISJ01000005">
    <property type="protein sequence ID" value="OWQ96730.1"/>
    <property type="molecule type" value="Genomic_DNA"/>
</dbReference>
<sequence length="108" mass="12298">MSIHEEYDRVFKALASHIRRQMLDTLKDQPMTTGSLCASFGQIDRCTVMQHLKVLEDAGLVIAERRGRERWNHLNAMPIHDIHERWIGPHAAAASAKLARLKTSIEAQ</sequence>
<organism evidence="2 3">
    <name type="scientific">Sphingopyxis witflariensis</name>
    <dbReference type="NCBI Taxonomy" id="173675"/>
    <lineage>
        <taxon>Bacteria</taxon>
        <taxon>Pseudomonadati</taxon>
        <taxon>Pseudomonadota</taxon>
        <taxon>Alphaproteobacteria</taxon>
        <taxon>Sphingomonadales</taxon>
        <taxon>Sphingomonadaceae</taxon>
        <taxon>Sphingopyxis</taxon>
    </lineage>
</organism>
<protein>
    <submittedName>
        <fullName evidence="2">Transcriptional regulator</fullName>
    </submittedName>
</protein>
<dbReference type="PANTHER" id="PTHR38600">
    <property type="entry name" value="TRANSCRIPTIONAL REGULATORY PROTEIN"/>
    <property type="match status" value="1"/>
</dbReference>
<dbReference type="RefSeq" id="WP_088472931.1">
    <property type="nucleotide sequence ID" value="NZ_NISJ01000005.1"/>
</dbReference>